<reference evidence="6 7" key="1">
    <citation type="journal article" date="2017" name="Gigascience">
        <title>Genome sequence of the small brown planthopper, Laodelphax striatellus.</title>
        <authorList>
            <person name="Zhu J."/>
            <person name="Jiang F."/>
            <person name="Wang X."/>
            <person name="Yang P."/>
            <person name="Bao Y."/>
            <person name="Zhao W."/>
            <person name="Wang W."/>
            <person name="Lu H."/>
            <person name="Wang Q."/>
            <person name="Cui N."/>
            <person name="Li J."/>
            <person name="Chen X."/>
            <person name="Luo L."/>
            <person name="Yu J."/>
            <person name="Kang L."/>
            <person name="Cui F."/>
        </authorList>
    </citation>
    <scope>NUCLEOTIDE SEQUENCE [LARGE SCALE GENOMIC DNA]</scope>
    <source>
        <strain evidence="6">Lst14</strain>
    </source>
</reference>
<dbReference type="OrthoDB" id="25675at2759"/>
<dbReference type="Proteomes" id="UP000291343">
    <property type="component" value="Unassembled WGS sequence"/>
</dbReference>
<dbReference type="SUPFAM" id="SSF118310">
    <property type="entry name" value="AN1-like Zinc finger"/>
    <property type="match status" value="2"/>
</dbReference>
<evidence type="ECO:0000256" key="2">
    <source>
        <dbReference type="ARBA" id="ARBA00022771"/>
    </source>
</evidence>
<dbReference type="PANTHER" id="PTHR14677">
    <property type="entry name" value="ARSENITE INDUCUBLE RNA ASSOCIATED PROTEIN AIP-1-RELATED"/>
    <property type="match status" value="1"/>
</dbReference>
<proteinExistence type="predicted"/>
<dbReference type="InterPro" id="IPR035896">
    <property type="entry name" value="AN1-like_Znf"/>
</dbReference>
<comment type="caution">
    <text evidence="6">The sequence shown here is derived from an EMBL/GenBank/DDBJ whole genome shotgun (WGS) entry which is preliminary data.</text>
</comment>
<dbReference type="PANTHER" id="PTHR14677:SF20">
    <property type="entry name" value="ZINC FINGER AN1-TYPE CONTAINING 2A-RELATED"/>
    <property type="match status" value="1"/>
</dbReference>
<keyword evidence="3" id="KW-0862">Zinc</keyword>
<protein>
    <recommendedName>
        <fullName evidence="5">AN1-type domain-containing protein</fullName>
    </recommendedName>
</protein>
<dbReference type="GO" id="GO:0005737">
    <property type="term" value="C:cytoplasm"/>
    <property type="evidence" value="ECO:0007669"/>
    <property type="project" value="TreeGrafter"/>
</dbReference>
<dbReference type="STRING" id="195883.A0A482XC49"/>
<evidence type="ECO:0000256" key="1">
    <source>
        <dbReference type="ARBA" id="ARBA00022723"/>
    </source>
</evidence>
<evidence type="ECO:0000313" key="6">
    <source>
        <dbReference type="EMBL" id="RZF43414.1"/>
    </source>
</evidence>
<dbReference type="SMART" id="SM00154">
    <property type="entry name" value="ZnF_AN1"/>
    <property type="match status" value="2"/>
</dbReference>
<dbReference type="Pfam" id="PF01428">
    <property type="entry name" value="zf-AN1"/>
    <property type="match status" value="1"/>
</dbReference>
<dbReference type="InParanoid" id="A0A482XC49"/>
<dbReference type="AlphaFoldDB" id="A0A482XC49"/>
<dbReference type="InterPro" id="IPR000058">
    <property type="entry name" value="Znf_AN1"/>
</dbReference>
<dbReference type="Pfam" id="PF25327">
    <property type="entry name" value="UBL_ZFAND1"/>
    <property type="match status" value="1"/>
</dbReference>
<evidence type="ECO:0000256" key="3">
    <source>
        <dbReference type="ARBA" id="ARBA00022833"/>
    </source>
</evidence>
<dbReference type="GO" id="GO:0008270">
    <property type="term" value="F:zinc ion binding"/>
    <property type="evidence" value="ECO:0007669"/>
    <property type="project" value="UniProtKB-KW"/>
</dbReference>
<name>A0A482XC49_LAOST</name>
<dbReference type="SMR" id="A0A482XC49"/>
<dbReference type="EMBL" id="QKKF02012754">
    <property type="protein sequence ID" value="RZF43414.1"/>
    <property type="molecule type" value="Genomic_DNA"/>
</dbReference>
<dbReference type="Gene3D" id="4.10.1110.10">
    <property type="entry name" value="AN1-like Zinc finger"/>
    <property type="match status" value="2"/>
</dbReference>
<feature type="domain" description="AN1-type" evidence="5">
    <location>
        <begin position="4"/>
        <end position="52"/>
    </location>
</feature>
<evidence type="ECO:0000256" key="4">
    <source>
        <dbReference type="PROSITE-ProRule" id="PRU00449"/>
    </source>
</evidence>
<keyword evidence="7" id="KW-1185">Reference proteome</keyword>
<dbReference type="InterPro" id="IPR057358">
    <property type="entry name" value="UBL_ZFAND1-like"/>
</dbReference>
<gene>
    <name evidence="6" type="ORF">LSTR_LSTR001675</name>
</gene>
<keyword evidence="1" id="KW-0479">Metal-binding</keyword>
<accession>A0A482XC49</accession>
<dbReference type="PROSITE" id="PS51039">
    <property type="entry name" value="ZF_AN1"/>
    <property type="match status" value="1"/>
</dbReference>
<evidence type="ECO:0000313" key="7">
    <source>
        <dbReference type="Proteomes" id="UP000291343"/>
    </source>
</evidence>
<evidence type="ECO:0000259" key="5">
    <source>
        <dbReference type="PROSITE" id="PS51039"/>
    </source>
</evidence>
<keyword evidence="2 4" id="KW-0863">Zinc-finger</keyword>
<sequence length="279" mass="31139">MEFPDAGKQCNHSDCEQLDFLPIVCDFCKLVFCKDHSSPNGHSCSKYVDHSVPTSKVSDAVSYKCSQDGCCQSSVAPMLCAKCEKHFCLAHRHHGCFDAKPAKKEIEKLRAHKELQNKVKAEMNKQVDSTLKAAQKKSAASRALANKLKLMKIKGKAVGDSRVPTADRLYFLIHPPLTKPSPANESRPIYLSKDWSIGKATDYCAKRLKIDNQNNQLDSPKLRLFVQETGELLTHDMDSILGSFVNDCIIDGDSLVLEFIDFEIAKQCGSVRIDPDKYN</sequence>
<organism evidence="6 7">
    <name type="scientific">Laodelphax striatellus</name>
    <name type="common">Small brown planthopper</name>
    <name type="synonym">Delphax striatella</name>
    <dbReference type="NCBI Taxonomy" id="195883"/>
    <lineage>
        <taxon>Eukaryota</taxon>
        <taxon>Metazoa</taxon>
        <taxon>Ecdysozoa</taxon>
        <taxon>Arthropoda</taxon>
        <taxon>Hexapoda</taxon>
        <taxon>Insecta</taxon>
        <taxon>Pterygota</taxon>
        <taxon>Neoptera</taxon>
        <taxon>Paraneoptera</taxon>
        <taxon>Hemiptera</taxon>
        <taxon>Auchenorrhyncha</taxon>
        <taxon>Fulgoroidea</taxon>
        <taxon>Delphacidae</taxon>
        <taxon>Criomorphinae</taxon>
        <taxon>Laodelphax</taxon>
    </lineage>
</organism>